<accession>A0A1G6XK93</accession>
<sequence>MYLRKSNGPRTVTLPDGSVLSLADLPPPDTRWVASRKAVVVHAVLHGLISEEEALSRYGLTKEEFESWCAAVARHGIGALRVTALQKYRGPKDN</sequence>
<gene>
    <name evidence="1" type="ORF">SAMN05421538_102425</name>
</gene>
<dbReference type="Gene3D" id="1.10.10.10">
    <property type="entry name" value="Winged helix-like DNA-binding domain superfamily/Winged helix DNA-binding domain"/>
    <property type="match status" value="1"/>
</dbReference>
<name>A0A1G6XK93_9RHOB</name>
<dbReference type="InterPro" id="IPR010921">
    <property type="entry name" value="Trp_repressor/repl_initiator"/>
</dbReference>
<dbReference type="RefSeq" id="WP_090521926.1">
    <property type="nucleotide sequence ID" value="NZ_FNAH01000002.1"/>
</dbReference>
<dbReference type="SUPFAM" id="SSF48295">
    <property type="entry name" value="TrpR-like"/>
    <property type="match status" value="1"/>
</dbReference>
<evidence type="ECO:0008006" key="3">
    <source>
        <dbReference type="Google" id="ProtNLM"/>
    </source>
</evidence>
<keyword evidence="2" id="KW-1185">Reference proteome</keyword>
<dbReference type="STRING" id="591205.SAMN05421538_102425"/>
<proteinExistence type="predicted"/>
<evidence type="ECO:0000313" key="1">
    <source>
        <dbReference type="EMBL" id="SDD78492.1"/>
    </source>
</evidence>
<organism evidence="1 2">
    <name type="scientific">Paracoccus isoporae</name>
    <dbReference type="NCBI Taxonomy" id="591205"/>
    <lineage>
        <taxon>Bacteria</taxon>
        <taxon>Pseudomonadati</taxon>
        <taxon>Pseudomonadota</taxon>
        <taxon>Alphaproteobacteria</taxon>
        <taxon>Rhodobacterales</taxon>
        <taxon>Paracoccaceae</taxon>
        <taxon>Paracoccus</taxon>
    </lineage>
</organism>
<reference evidence="1 2" key="1">
    <citation type="submission" date="2016-10" db="EMBL/GenBank/DDBJ databases">
        <authorList>
            <person name="de Groot N.N."/>
        </authorList>
    </citation>
    <scope>NUCLEOTIDE SEQUENCE [LARGE SCALE GENOMIC DNA]</scope>
    <source>
        <strain evidence="1 2">DSM 22220</strain>
    </source>
</reference>
<evidence type="ECO:0000313" key="2">
    <source>
        <dbReference type="Proteomes" id="UP000199344"/>
    </source>
</evidence>
<protein>
    <recommendedName>
        <fullName evidence="3">DUF1153 domain-containing protein</fullName>
    </recommendedName>
</protein>
<dbReference type="InterPro" id="IPR036388">
    <property type="entry name" value="WH-like_DNA-bd_sf"/>
</dbReference>
<dbReference type="EMBL" id="FNAH01000002">
    <property type="protein sequence ID" value="SDD78492.1"/>
    <property type="molecule type" value="Genomic_DNA"/>
</dbReference>
<dbReference type="Proteomes" id="UP000199344">
    <property type="component" value="Unassembled WGS sequence"/>
</dbReference>
<dbReference type="Pfam" id="PF06627">
    <property type="entry name" value="DUF1153"/>
    <property type="match status" value="1"/>
</dbReference>
<dbReference type="AlphaFoldDB" id="A0A1G6XK93"/>
<dbReference type="InterPro" id="IPR009534">
    <property type="entry name" value="DUF1153"/>
</dbReference>
<dbReference type="GO" id="GO:0043565">
    <property type="term" value="F:sequence-specific DNA binding"/>
    <property type="evidence" value="ECO:0007669"/>
    <property type="project" value="InterPro"/>
</dbReference>
<dbReference type="OrthoDB" id="9796775at2"/>